<feature type="signal peptide" evidence="2">
    <location>
        <begin position="1"/>
        <end position="18"/>
    </location>
</feature>
<gene>
    <name evidence="5" type="primary">LOC114327674</name>
</gene>
<feature type="transmembrane region" description="Helical" evidence="1">
    <location>
        <begin position="262"/>
        <end position="282"/>
    </location>
</feature>
<reference evidence="3" key="2">
    <citation type="submission" date="2025-05" db="UniProtKB">
        <authorList>
            <consortium name="EnsemblMetazoa"/>
        </authorList>
    </citation>
    <scope>IDENTIFICATION</scope>
</reference>
<dbReference type="EnsemblMetazoa" id="XM_028276360.2">
    <property type="protein sequence ID" value="XP_028132161.1"/>
    <property type="gene ID" value="LOC114327674"/>
</dbReference>
<organism evidence="5">
    <name type="scientific">Diabrotica virgifera virgifera</name>
    <name type="common">western corn rootworm</name>
    <dbReference type="NCBI Taxonomy" id="50390"/>
    <lineage>
        <taxon>Eukaryota</taxon>
        <taxon>Metazoa</taxon>
        <taxon>Ecdysozoa</taxon>
        <taxon>Arthropoda</taxon>
        <taxon>Hexapoda</taxon>
        <taxon>Insecta</taxon>
        <taxon>Pterygota</taxon>
        <taxon>Neoptera</taxon>
        <taxon>Endopterygota</taxon>
        <taxon>Coleoptera</taxon>
        <taxon>Polyphaga</taxon>
        <taxon>Cucujiformia</taxon>
        <taxon>Chrysomeloidea</taxon>
        <taxon>Chrysomelidae</taxon>
        <taxon>Galerucinae</taxon>
        <taxon>Diabroticina</taxon>
        <taxon>Diabroticites</taxon>
        <taxon>Diabrotica</taxon>
    </lineage>
</organism>
<evidence type="ECO:0000256" key="1">
    <source>
        <dbReference type="SAM" id="Phobius"/>
    </source>
</evidence>
<dbReference type="Proteomes" id="UP001652700">
    <property type="component" value="Unplaced"/>
</dbReference>
<keyword evidence="1" id="KW-1133">Transmembrane helix</keyword>
<keyword evidence="4" id="KW-1185">Reference proteome</keyword>
<evidence type="ECO:0000256" key="2">
    <source>
        <dbReference type="SAM" id="SignalP"/>
    </source>
</evidence>
<keyword evidence="1" id="KW-0812">Transmembrane</keyword>
<evidence type="ECO:0000313" key="4">
    <source>
        <dbReference type="Proteomes" id="UP001652700"/>
    </source>
</evidence>
<dbReference type="RefSeq" id="XP_028132161.1">
    <property type="nucleotide sequence ID" value="XM_028276360.1"/>
</dbReference>
<name>A0A6P7F9D3_DIAVI</name>
<reference evidence="5" key="1">
    <citation type="submission" date="2025-04" db="UniProtKB">
        <authorList>
            <consortium name="RefSeq"/>
        </authorList>
    </citation>
    <scope>IDENTIFICATION</scope>
    <source>
        <tissue evidence="5">Whole insect</tissue>
    </source>
</reference>
<evidence type="ECO:0000313" key="3">
    <source>
        <dbReference type="EnsemblMetazoa" id="XP_028132161.1"/>
    </source>
</evidence>
<dbReference type="GeneID" id="114327674"/>
<dbReference type="AlphaFoldDB" id="A0A6P7F9D3"/>
<accession>A0A6P7F9D3</accession>
<dbReference type="InParanoid" id="A0A6P7F9D3"/>
<sequence length="308" mass="35384">MYQYIVLLIILTSVRTFADDMSPEGYNSTEEYSIWTNFINETKSFLIEATNGLGDVIDHSDDVKPLTFVKFIIIENSTDIPEMTTTQATTVVEYINNHNIDTQDSNNDLYENDLGDIINNEVDSVQKNNKPSTTKPTEVLNQNLPATNTTQVTLSDAWDKFVEKVKLFMLTRDLEIFLPDVSFLTGKILRISLKNFVKNGDMIEMNLTLKNETVNVTDKIDQELKEGLQSSTPAQRNITFLMTIIYFFNIIYVLVTKLFGWLTLIPAMFYGLFELLFVNPILRMAQRLFNFVLYLHYLSINGTTVVRQ</sequence>
<evidence type="ECO:0000313" key="5">
    <source>
        <dbReference type="RefSeq" id="XP_028132161.1"/>
    </source>
</evidence>
<protein>
    <submittedName>
        <fullName evidence="5">Uncharacterized protein LOC114327674 isoform X2</fullName>
    </submittedName>
</protein>
<feature type="chain" id="PRO_5028110962" evidence="2">
    <location>
        <begin position="19"/>
        <end position="308"/>
    </location>
</feature>
<keyword evidence="1" id="KW-0472">Membrane</keyword>
<proteinExistence type="predicted"/>
<feature type="transmembrane region" description="Helical" evidence="1">
    <location>
        <begin position="238"/>
        <end position="255"/>
    </location>
</feature>
<keyword evidence="2" id="KW-0732">Signal</keyword>